<dbReference type="PROSITE" id="PS50931">
    <property type="entry name" value="HTH_LYSR"/>
    <property type="match status" value="1"/>
</dbReference>
<gene>
    <name evidence="7" type="ORF">HMPREF9440_02491</name>
</gene>
<dbReference type="GO" id="GO:0003677">
    <property type="term" value="F:DNA binding"/>
    <property type="evidence" value="ECO:0007669"/>
    <property type="project" value="UniProtKB-KW"/>
</dbReference>
<keyword evidence="4" id="KW-0010">Activator</keyword>
<dbReference type="EMBL" id="AFBQ01000383">
    <property type="protein sequence ID" value="EHY30174.1"/>
    <property type="molecule type" value="Genomic_DNA"/>
</dbReference>
<dbReference type="CDD" id="cd08411">
    <property type="entry name" value="PBP2_OxyR"/>
    <property type="match status" value="1"/>
</dbReference>
<proteinExistence type="inferred from homology"/>
<dbReference type="Pfam" id="PF03466">
    <property type="entry name" value="LysR_substrate"/>
    <property type="match status" value="1"/>
</dbReference>
<dbReference type="Proteomes" id="UP000004956">
    <property type="component" value="Unassembled WGS sequence"/>
</dbReference>
<evidence type="ECO:0000256" key="4">
    <source>
        <dbReference type="ARBA" id="ARBA00023159"/>
    </source>
</evidence>
<name>H3KI89_9BURK</name>
<evidence type="ECO:0000259" key="6">
    <source>
        <dbReference type="PROSITE" id="PS50931"/>
    </source>
</evidence>
<dbReference type="PATRIC" id="fig|762967.3.peg.1961"/>
<dbReference type="GO" id="GO:0003700">
    <property type="term" value="F:DNA-binding transcription factor activity"/>
    <property type="evidence" value="ECO:0007669"/>
    <property type="project" value="InterPro"/>
</dbReference>
<dbReference type="SUPFAM" id="SSF46785">
    <property type="entry name" value="Winged helix' DNA-binding domain"/>
    <property type="match status" value="1"/>
</dbReference>
<dbReference type="HOGENOM" id="CLU_039613_6_4_4"/>
<dbReference type="SUPFAM" id="SSF53850">
    <property type="entry name" value="Periplasmic binding protein-like II"/>
    <property type="match status" value="1"/>
</dbReference>
<dbReference type="Pfam" id="PF00126">
    <property type="entry name" value="HTH_1"/>
    <property type="match status" value="1"/>
</dbReference>
<dbReference type="GO" id="GO:0032993">
    <property type="term" value="C:protein-DNA complex"/>
    <property type="evidence" value="ECO:0007669"/>
    <property type="project" value="TreeGrafter"/>
</dbReference>
<reference evidence="7 8" key="1">
    <citation type="submission" date="2011-11" db="EMBL/GenBank/DDBJ databases">
        <authorList>
            <person name="Weinstock G."/>
            <person name="Sodergren E."/>
            <person name="Clifton S."/>
            <person name="Fulton L."/>
            <person name="Fulton B."/>
            <person name="Courtney L."/>
            <person name="Fronick C."/>
            <person name="Harrison M."/>
            <person name="Strong C."/>
            <person name="Farmer C."/>
            <person name="Delahaunty K."/>
            <person name="Markovic C."/>
            <person name="Hall O."/>
            <person name="Minx P."/>
            <person name="Tomlinson C."/>
            <person name="Mitreva M."/>
            <person name="Hou S."/>
            <person name="Chen J."/>
            <person name="Wollam A."/>
            <person name="Pepin K.H."/>
            <person name="Johnson M."/>
            <person name="Bhonagiri V."/>
            <person name="Zhang X."/>
            <person name="Suruliraj S."/>
            <person name="Warren W."/>
            <person name="Chinwalla A."/>
            <person name="Mardis E.R."/>
            <person name="Wilson R.K."/>
        </authorList>
    </citation>
    <scope>NUCLEOTIDE SEQUENCE [LARGE SCALE GENOMIC DNA]</scope>
    <source>
        <strain evidence="7 8">YIT 11816</strain>
    </source>
</reference>
<dbReference type="PANTHER" id="PTHR30346:SF26">
    <property type="entry name" value="HYDROGEN PEROXIDE-INDUCIBLE GENES ACTIVATOR"/>
    <property type="match status" value="1"/>
</dbReference>
<evidence type="ECO:0000256" key="3">
    <source>
        <dbReference type="ARBA" id="ARBA00023125"/>
    </source>
</evidence>
<dbReference type="Gene3D" id="3.40.190.10">
    <property type="entry name" value="Periplasmic binding protein-like II"/>
    <property type="match status" value="2"/>
</dbReference>
<dbReference type="FunFam" id="1.10.10.10:FF:000001">
    <property type="entry name" value="LysR family transcriptional regulator"/>
    <property type="match status" value="1"/>
</dbReference>
<dbReference type="AlphaFoldDB" id="H3KI89"/>
<dbReference type="InterPro" id="IPR000847">
    <property type="entry name" value="LysR_HTH_N"/>
</dbReference>
<evidence type="ECO:0000256" key="2">
    <source>
        <dbReference type="ARBA" id="ARBA00023015"/>
    </source>
</evidence>
<comment type="caution">
    <text evidence="7">The sequence shown here is derived from an EMBL/GenBank/DDBJ whole genome shotgun (WGS) entry which is preliminary data.</text>
</comment>
<keyword evidence="3" id="KW-0238">DNA-binding</keyword>
<sequence>MTLTELKYIIAVARERHFGRAAESCFVSQPSLSVAVKKLEEELGVTIFERRSNDISVTPVGQQIVAQAQKVLEESNRISEIAHLGQDPLSGPLHMGVIYTIGPYLLPELIREMSLVAPKMPLYLEETYTSELLTGLRTGRIDVAFMADTIADTGFMTQELYQEDFVVVVPAHHPWVNRNYVGTDELKDQTMLLLGAGHCFRDQILGVCPDLARFNMTATDVQRTVEGSSLQTICHMVAQGLGITVLPASAVPYLTSLPTPIKVIPFKQPAPSRRVIMVWRKSFTRMPAIEALRTAMKRVMLNGCIPLETEPFVN</sequence>
<dbReference type="STRING" id="762967.HMPREF9440_02491"/>
<evidence type="ECO:0000313" key="7">
    <source>
        <dbReference type="EMBL" id="EHY30174.1"/>
    </source>
</evidence>
<dbReference type="Gene3D" id="1.10.10.10">
    <property type="entry name" value="Winged helix-like DNA-binding domain superfamily/Winged helix DNA-binding domain"/>
    <property type="match status" value="1"/>
</dbReference>
<dbReference type="RefSeq" id="WP_008543923.1">
    <property type="nucleotide sequence ID" value="NZ_JH605020.1"/>
</dbReference>
<dbReference type="InterPro" id="IPR036390">
    <property type="entry name" value="WH_DNA-bd_sf"/>
</dbReference>
<organism evidence="7 8">
    <name type="scientific">Sutterella parvirubra YIT 11816</name>
    <dbReference type="NCBI Taxonomy" id="762967"/>
    <lineage>
        <taxon>Bacteria</taxon>
        <taxon>Pseudomonadati</taxon>
        <taxon>Pseudomonadota</taxon>
        <taxon>Betaproteobacteria</taxon>
        <taxon>Burkholderiales</taxon>
        <taxon>Sutterellaceae</taxon>
        <taxon>Sutterella</taxon>
    </lineage>
</organism>
<comment type="similarity">
    <text evidence="1">Belongs to the LysR transcriptional regulatory family.</text>
</comment>
<dbReference type="InterPro" id="IPR005119">
    <property type="entry name" value="LysR_subst-bd"/>
</dbReference>
<dbReference type="OrthoDB" id="9775392at2"/>
<dbReference type="PRINTS" id="PR00039">
    <property type="entry name" value="HTHLYSR"/>
</dbReference>
<keyword evidence="8" id="KW-1185">Reference proteome</keyword>
<protein>
    <submittedName>
        <fullName evidence="7">Oxidative stress regulatory protein OxyR</fullName>
    </submittedName>
</protein>
<keyword evidence="2" id="KW-0805">Transcription regulation</keyword>
<keyword evidence="5" id="KW-0804">Transcription</keyword>
<dbReference type="PANTHER" id="PTHR30346">
    <property type="entry name" value="TRANSCRIPTIONAL DUAL REGULATOR HCAR-RELATED"/>
    <property type="match status" value="1"/>
</dbReference>
<feature type="domain" description="HTH lysR-type" evidence="6">
    <location>
        <begin position="1"/>
        <end position="58"/>
    </location>
</feature>
<dbReference type="InterPro" id="IPR036388">
    <property type="entry name" value="WH-like_DNA-bd_sf"/>
</dbReference>
<evidence type="ECO:0000256" key="5">
    <source>
        <dbReference type="ARBA" id="ARBA00023163"/>
    </source>
</evidence>
<evidence type="ECO:0000256" key="1">
    <source>
        <dbReference type="ARBA" id="ARBA00009437"/>
    </source>
</evidence>
<evidence type="ECO:0000313" key="8">
    <source>
        <dbReference type="Proteomes" id="UP000004956"/>
    </source>
</evidence>
<accession>H3KI89</accession>